<proteinExistence type="predicted"/>
<dbReference type="CDD" id="cd01836">
    <property type="entry name" value="FeeA_FeeB_like"/>
    <property type="match status" value="1"/>
</dbReference>
<evidence type="ECO:0000313" key="1">
    <source>
        <dbReference type="EMBL" id="NAR73627.1"/>
    </source>
</evidence>
<comment type="caution">
    <text evidence="1">The sequence shown here is derived from an EMBL/GenBank/DDBJ whole genome shotgun (WGS) entry which is preliminary data.</text>
</comment>
<dbReference type="KEGG" id="ahl:AHTJS_08300"/>
<accession>A0A1L6KMS1</accession>
<dbReference type="OrthoDB" id="9804395at2"/>
<dbReference type="RefSeq" id="WP_075315628.1">
    <property type="nucleotide sequence ID" value="NZ_CAXNZT010000001.1"/>
</dbReference>
<dbReference type="AlphaFoldDB" id="A0A1L6KMS1"/>
<dbReference type="Proteomes" id="UP000451048">
    <property type="component" value="Unassembled WGS sequence"/>
</dbReference>
<gene>
    <name evidence="1" type="ORF">GPS52_08960</name>
</gene>
<name>A0A1L6KMS1_ACIHA</name>
<evidence type="ECO:0000313" key="2">
    <source>
        <dbReference type="Proteomes" id="UP000451048"/>
    </source>
</evidence>
<reference evidence="1 2" key="1">
    <citation type="submission" date="2019-12" db="EMBL/GenBank/DDBJ databases">
        <title>Acinetobacter haemolyticus comparative genomics.</title>
        <authorList>
            <person name="Castro-Jaimes S."/>
            <person name="Bello-Lopez E."/>
            <person name="Velazquez-Acosta C."/>
            <person name="Volkow-Fernandez P."/>
            <person name="Lozano-Zarain P."/>
            <person name="Castillo Ramirez S."/>
            <person name="Cevallos M.A."/>
        </authorList>
    </citation>
    <scope>NUCLEOTIDE SEQUENCE [LARGE SCALE GENOMIC DNA]</scope>
    <source>
        <strain evidence="1 2">AN10</strain>
    </source>
</reference>
<dbReference type="InterPro" id="IPR013830">
    <property type="entry name" value="SGNH_hydro"/>
</dbReference>
<sequence length="238" mass="26826">MWLNLSTIVLLPVLITQGMIVRKRTPLLPEPQGDRDGLVGEGKPLSLLILGDSAAAGVGVERQEEALSGVIVSELKNDYTLKWRLHARTGLTTQQVCEAIVEIDERDYDVIVTSIGVNDITKLTSLGTWIKQQKQLFTQIQNRFRPKLVIVSGVPPMQHFPALPQPLAWLFGRYAEQMNNTLQQWLASQQQFRFISYDIEVFQALNISMAADGFHPSREIYAIWGKQVADIVRQSFNP</sequence>
<dbReference type="EMBL" id="WTTO01000022">
    <property type="protein sequence ID" value="NAR73627.1"/>
    <property type="molecule type" value="Genomic_DNA"/>
</dbReference>
<keyword evidence="1" id="KW-0378">Hydrolase</keyword>
<dbReference type="SUPFAM" id="SSF52266">
    <property type="entry name" value="SGNH hydrolase"/>
    <property type="match status" value="1"/>
</dbReference>
<protein>
    <submittedName>
        <fullName evidence="1">SGNH/GDSL hydrolase family protein</fullName>
    </submittedName>
</protein>
<dbReference type="InterPro" id="IPR036514">
    <property type="entry name" value="SGNH_hydro_sf"/>
</dbReference>
<dbReference type="Gene3D" id="3.40.50.1110">
    <property type="entry name" value="SGNH hydrolase"/>
    <property type="match status" value="1"/>
</dbReference>
<dbReference type="GO" id="GO:0016788">
    <property type="term" value="F:hydrolase activity, acting on ester bonds"/>
    <property type="evidence" value="ECO:0007669"/>
    <property type="project" value="UniProtKB-ARBA"/>
</dbReference>
<dbReference type="Pfam" id="PF13472">
    <property type="entry name" value="Lipase_GDSL_2"/>
    <property type="match status" value="1"/>
</dbReference>
<organism evidence="1 2">
    <name type="scientific">Acinetobacter haemolyticus</name>
    <dbReference type="NCBI Taxonomy" id="29430"/>
    <lineage>
        <taxon>Bacteria</taxon>
        <taxon>Pseudomonadati</taxon>
        <taxon>Pseudomonadota</taxon>
        <taxon>Gammaproteobacteria</taxon>
        <taxon>Moraxellales</taxon>
        <taxon>Moraxellaceae</taxon>
        <taxon>Acinetobacter</taxon>
    </lineage>
</organism>